<feature type="region of interest" description="Disordered" evidence="1">
    <location>
        <begin position="1"/>
        <end position="42"/>
    </location>
</feature>
<keyword evidence="3" id="KW-1185">Reference proteome</keyword>
<comment type="caution">
    <text evidence="2">The sequence shown here is derived from an EMBL/GenBank/DDBJ whole genome shotgun (WGS) entry which is preliminary data.</text>
</comment>
<feature type="compositionally biased region" description="Polar residues" evidence="1">
    <location>
        <begin position="101"/>
        <end position="111"/>
    </location>
</feature>
<proteinExistence type="predicted"/>
<dbReference type="AlphaFoldDB" id="A0AAE1CSY7"/>
<feature type="region of interest" description="Disordered" evidence="1">
    <location>
        <begin position="83"/>
        <end position="126"/>
    </location>
</feature>
<feature type="compositionally biased region" description="Polar residues" evidence="1">
    <location>
        <begin position="10"/>
        <end position="22"/>
    </location>
</feature>
<name>A0AAE1CSY7_9GAST</name>
<reference evidence="2" key="1">
    <citation type="journal article" date="2023" name="G3 (Bethesda)">
        <title>A reference genome for the long-term kleptoplast-retaining sea slug Elysia crispata morphotype clarki.</title>
        <authorList>
            <person name="Eastman K.E."/>
            <person name="Pendleton A.L."/>
            <person name="Shaikh M.A."/>
            <person name="Suttiyut T."/>
            <person name="Ogas R."/>
            <person name="Tomko P."/>
            <person name="Gavelis G."/>
            <person name="Widhalm J.R."/>
            <person name="Wisecaver J.H."/>
        </authorList>
    </citation>
    <scope>NUCLEOTIDE SEQUENCE</scope>
    <source>
        <strain evidence="2">ECLA1</strain>
    </source>
</reference>
<protein>
    <submittedName>
        <fullName evidence="2">Uncharacterized protein</fullName>
    </submittedName>
</protein>
<organism evidence="2 3">
    <name type="scientific">Elysia crispata</name>
    <name type="common">lettuce slug</name>
    <dbReference type="NCBI Taxonomy" id="231223"/>
    <lineage>
        <taxon>Eukaryota</taxon>
        <taxon>Metazoa</taxon>
        <taxon>Spiralia</taxon>
        <taxon>Lophotrochozoa</taxon>
        <taxon>Mollusca</taxon>
        <taxon>Gastropoda</taxon>
        <taxon>Heterobranchia</taxon>
        <taxon>Euthyneura</taxon>
        <taxon>Panpulmonata</taxon>
        <taxon>Sacoglossa</taxon>
        <taxon>Placobranchoidea</taxon>
        <taxon>Plakobranchidae</taxon>
        <taxon>Elysia</taxon>
    </lineage>
</organism>
<evidence type="ECO:0000313" key="2">
    <source>
        <dbReference type="EMBL" id="KAK3733396.1"/>
    </source>
</evidence>
<evidence type="ECO:0000256" key="1">
    <source>
        <dbReference type="SAM" id="MobiDB-lite"/>
    </source>
</evidence>
<accession>A0AAE1CSY7</accession>
<dbReference type="EMBL" id="JAWDGP010006902">
    <property type="protein sequence ID" value="KAK3733396.1"/>
    <property type="molecule type" value="Genomic_DNA"/>
</dbReference>
<evidence type="ECO:0000313" key="3">
    <source>
        <dbReference type="Proteomes" id="UP001283361"/>
    </source>
</evidence>
<sequence length="126" mass="13460">MPSWLMSAGSAYSTTELPQSSPRPLASVVTHGPSQSHRVHAEENALSRITSFKSLLDRPAPESGWAEVCWLAAPSPGFLRDDVSPGSARAKQGAHLRLPGKNTNHPSQEMGLQSALRPPLALKTIS</sequence>
<gene>
    <name evidence="2" type="ORF">RRG08_004822</name>
</gene>
<dbReference type="Proteomes" id="UP001283361">
    <property type="component" value="Unassembled WGS sequence"/>
</dbReference>